<evidence type="ECO:0000256" key="7">
    <source>
        <dbReference type="ARBA" id="ARBA00040167"/>
    </source>
</evidence>
<gene>
    <name evidence="11" type="ORF">EBB59_06460</name>
</gene>
<dbReference type="SUPFAM" id="SSF69618">
    <property type="entry name" value="HemD-like"/>
    <property type="match status" value="1"/>
</dbReference>
<evidence type="ECO:0000313" key="11">
    <source>
        <dbReference type="EMBL" id="RMH93174.1"/>
    </source>
</evidence>
<dbReference type="InterPro" id="IPR039793">
    <property type="entry name" value="UROS/Hem4"/>
</dbReference>
<comment type="pathway">
    <text evidence="1 9">Porphyrin-containing compound metabolism; protoporphyrin-IX biosynthesis; coproporphyrinogen-III from 5-aminolevulinate: step 3/4.</text>
</comment>
<dbReference type="UniPathway" id="UPA00251">
    <property type="reaction ID" value="UER00320"/>
</dbReference>
<dbReference type="GO" id="GO:0004852">
    <property type="term" value="F:uroporphyrinogen-III synthase activity"/>
    <property type="evidence" value="ECO:0007669"/>
    <property type="project" value="UniProtKB-UniRule"/>
</dbReference>
<proteinExistence type="inferred from homology"/>
<evidence type="ECO:0000256" key="6">
    <source>
        <dbReference type="ARBA" id="ARBA00037589"/>
    </source>
</evidence>
<accession>A0A3M2I4L9</accession>
<comment type="similarity">
    <text evidence="2 9">Belongs to the uroporphyrinogen-III synthase family.</text>
</comment>
<reference evidence="11 12" key="1">
    <citation type="submission" date="2018-10" db="EMBL/GenBank/DDBJ databases">
        <title>Proposal of Lysobacter pythonis sp. nov. isolated from royal pythons (Python regius).</title>
        <authorList>
            <person name="Hans-Juergen B."/>
            <person name="Huptas C."/>
            <person name="Sandra B."/>
            <person name="Igor L."/>
            <person name="Joachim S."/>
            <person name="Siegfried S."/>
            <person name="Mareike W."/>
            <person name="Peter K."/>
        </authorList>
    </citation>
    <scope>NUCLEOTIDE SEQUENCE [LARGE SCALE GENOMIC DNA]</scope>
    <source>
        <strain evidence="11 12">4284/11</strain>
    </source>
</reference>
<evidence type="ECO:0000256" key="3">
    <source>
        <dbReference type="ARBA" id="ARBA00013109"/>
    </source>
</evidence>
<evidence type="ECO:0000256" key="9">
    <source>
        <dbReference type="RuleBase" id="RU366031"/>
    </source>
</evidence>
<comment type="function">
    <text evidence="6 9">Catalyzes cyclization of the linear tetrapyrrole, hydroxymethylbilane, to the macrocyclic uroporphyrinogen III.</text>
</comment>
<dbReference type="InterPro" id="IPR003754">
    <property type="entry name" value="4pyrrol_synth_uPrphyn_synth"/>
</dbReference>
<feature type="domain" description="Tetrapyrrole biosynthesis uroporphyrinogen III synthase" evidence="10">
    <location>
        <begin position="20"/>
        <end position="247"/>
    </location>
</feature>
<evidence type="ECO:0000256" key="5">
    <source>
        <dbReference type="ARBA" id="ARBA00023244"/>
    </source>
</evidence>
<evidence type="ECO:0000256" key="2">
    <source>
        <dbReference type="ARBA" id="ARBA00008133"/>
    </source>
</evidence>
<evidence type="ECO:0000256" key="8">
    <source>
        <dbReference type="ARBA" id="ARBA00048617"/>
    </source>
</evidence>
<dbReference type="EMBL" id="RFLY01000007">
    <property type="protein sequence ID" value="RMH93174.1"/>
    <property type="molecule type" value="Genomic_DNA"/>
</dbReference>
<keyword evidence="5 9" id="KW-0627">Porphyrin biosynthesis</keyword>
<dbReference type="PANTHER" id="PTHR38042:SF1">
    <property type="entry name" value="UROPORPHYRINOGEN-III SYNTHASE, CHLOROPLASTIC"/>
    <property type="match status" value="1"/>
</dbReference>
<dbReference type="Proteomes" id="UP000275012">
    <property type="component" value="Unassembled WGS sequence"/>
</dbReference>
<dbReference type="InterPro" id="IPR036108">
    <property type="entry name" value="4pyrrol_syn_uPrphyn_synt_sf"/>
</dbReference>
<dbReference type="GO" id="GO:0006782">
    <property type="term" value="P:protoporphyrinogen IX biosynthetic process"/>
    <property type="evidence" value="ECO:0007669"/>
    <property type="project" value="UniProtKB-UniRule"/>
</dbReference>
<dbReference type="OrthoDB" id="9787650at2"/>
<evidence type="ECO:0000259" key="10">
    <source>
        <dbReference type="Pfam" id="PF02602"/>
    </source>
</evidence>
<protein>
    <recommendedName>
        <fullName evidence="7 9">Uroporphyrinogen-III synthase</fullName>
        <ecNumber evidence="3 9">4.2.1.75</ecNumber>
    </recommendedName>
</protein>
<comment type="catalytic activity">
    <reaction evidence="8 9">
        <text>hydroxymethylbilane = uroporphyrinogen III + H2O</text>
        <dbReference type="Rhea" id="RHEA:18965"/>
        <dbReference type="ChEBI" id="CHEBI:15377"/>
        <dbReference type="ChEBI" id="CHEBI:57308"/>
        <dbReference type="ChEBI" id="CHEBI:57845"/>
        <dbReference type="EC" id="4.2.1.75"/>
    </reaction>
</comment>
<organism evidence="11 12">
    <name type="scientific">Solilutibacter pythonis</name>
    <dbReference type="NCBI Taxonomy" id="2483112"/>
    <lineage>
        <taxon>Bacteria</taxon>
        <taxon>Pseudomonadati</taxon>
        <taxon>Pseudomonadota</taxon>
        <taxon>Gammaproteobacteria</taxon>
        <taxon>Lysobacterales</taxon>
        <taxon>Lysobacteraceae</taxon>
        <taxon>Solilutibacter</taxon>
    </lineage>
</organism>
<evidence type="ECO:0000256" key="4">
    <source>
        <dbReference type="ARBA" id="ARBA00023239"/>
    </source>
</evidence>
<keyword evidence="12" id="KW-1185">Reference proteome</keyword>
<dbReference type="GO" id="GO:0006780">
    <property type="term" value="P:uroporphyrinogen III biosynthetic process"/>
    <property type="evidence" value="ECO:0007669"/>
    <property type="project" value="UniProtKB-UniRule"/>
</dbReference>
<comment type="caution">
    <text evidence="11">The sequence shown here is derived from an EMBL/GenBank/DDBJ whole genome shotgun (WGS) entry which is preliminary data.</text>
</comment>
<dbReference type="RefSeq" id="WP_122101333.1">
    <property type="nucleotide sequence ID" value="NZ_RFLY01000007.1"/>
</dbReference>
<dbReference type="Pfam" id="PF02602">
    <property type="entry name" value="HEM4"/>
    <property type="match status" value="1"/>
</dbReference>
<keyword evidence="4 9" id="KW-0456">Lyase</keyword>
<evidence type="ECO:0000313" key="12">
    <source>
        <dbReference type="Proteomes" id="UP000275012"/>
    </source>
</evidence>
<sequence>MRDAGFLLISLRPSGEHAPLRRLAARHGGRVLAMSPWRIRACDDEDTRTALAEALACPRTLFTSPAAVRAAHALRPLPCESGRKHFGIGEGTRRALQRAGIVQTQAPTRMDSEGLLALPAFTALTAGDEVGLITAPGGRGEIFRQLTARGIRVRRADVYRREPRALAPAGIARLRAALGDTALPVAIALSSGEAFGQWLAQLPDDLAERLRRRATVIAASARLAQLAREHGYPRVNMAASARPRDLLAAIQPSA</sequence>
<dbReference type="CDD" id="cd06578">
    <property type="entry name" value="HemD"/>
    <property type="match status" value="1"/>
</dbReference>
<name>A0A3M2I4L9_9GAMM</name>
<dbReference type="AlphaFoldDB" id="A0A3M2I4L9"/>
<dbReference type="Gene3D" id="3.40.50.10090">
    <property type="match status" value="2"/>
</dbReference>
<dbReference type="EC" id="4.2.1.75" evidence="3 9"/>
<dbReference type="PANTHER" id="PTHR38042">
    <property type="entry name" value="UROPORPHYRINOGEN-III SYNTHASE, CHLOROPLASTIC"/>
    <property type="match status" value="1"/>
</dbReference>
<evidence type="ECO:0000256" key="1">
    <source>
        <dbReference type="ARBA" id="ARBA00004772"/>
    </source>
</evidence>